<name>A0AA39T5W0_9AGAR</name>
<organism evidence="1 2">
    <name type="scientific">Armillaria novae-zelandiae</name>
    <dbReference type="NCBI Taxonomy" id="153914"/>
    <lineage>
        <taxon>Eukaryota</taxon>
        <taxon>Fungi</taxon>
        <taxon>Dikarya</taxon>
        <taxon>Basidiomycota</taxon>
        <taxon>Agaricomycotina</taxon>
        <taxon>Agaricomycetes</taxon>
        <taxon>Agaricomycetidae</taxon>
        <taxon>Agaricales</taxon>
        <taxon>Marasmiineae</taxon>
        <taxon>Physalacriaceae</taxon>
        <taxon>Armillaria</taxon>
    </lineage>
</organism>
<dbReference type="Proteomes" id="UP001175227">
    <property type="component" value="Unassembled WGS sequence"/>
</dbReference>
<reference evidence="1" key="1">
    <citation type="submission" date="2023-06" db="EMBL/GenBank/DDBJ databases">
        <authorList>
            <consortium name="Lawrence Berkeley National Laboratory"/>
            <person name="Ahrendt S."/>
            <person name="Sahu N."/>
            <person name="Indic B."/>
            <person name="Wong-Bajracharya J."/>
            <person name="Merenyi Z."/>
            <person name="Ke H.-M."/>
            <person name="Monk M."/>
            <person name="Kocsube S."/>
            <person name="Drula E."/>
            <person name="Lipzen A."/>
            <person name="Balint B."/>
            <person name="Henrissat B."/>
            <person name="Andreopoulos B."/>
            <person name="Martin F.M."/>
            <person name="Harder C.B."/>
            <person name="Rigling D."/>
            <person name="Ford K.L."/>
            <person name="Foster G.D."/>
            <person name="Pangilinan J."/>
            <person name="Papanicolaou A."/>
            <person name="Barry K."/>
            <person name="LaButti K."/>
            <person name="Viragh M."/>
            <person name="Koriabine M."/>
            <person name="Yan M."/>
            <person name="Riley R."/>
            <person name="Champramary S."/>
            <person name="Plett K.L."/>
            <person name="Tsai I.J."/>
            <person name="Slot J."/>
            <person name="Sipos G."/>
            <person name="Plett J."/>
            <person name="Nagy L.G."/>
            <person name="Grigoriev I.V."/>
        </authorList>
    </citation>
    <scope>NUCLEOTIDE SEQUENCE</scope>
    <source>
        <strain evidence="1">ICMP 16352</strain>
    </source>
</reference>
<comment type="caution">
    <text evidence="1">The sequence shown here is derived from an EMBL/GenBank/DDBJ whole genome shotgun (WGS) entry which is preliminary data.</text>
</comment>
<proteinExistence type="predicted"/>
<sequence length="225" mass="25440">MTSEEFVSHGHVAYVYHVLASNRLSRASSMYTDNHWDFSLEEDRTGASSTLGDPSMIWNVHGVNYVNLRHGLEMMPGTYPPPSTCQPDQFDQAATESFSTFYRDNCEIMHNQRSTFQHSYVTTQSIRSYSPLWSLSHFSKDANLSDLQDWFALNEDTSYSDINYSIGAENLLVHYSMRTTYLAQNGSYSSIDFTLGSDMSSALCLSVSIPVTEAMDPTDTLIKPW</sequence>
<dbReference type="AlphaFoldDB" id="A0AA39T5W0"/>
<accession>A0AA39T5W0</accession>
<evidence type="ECO:0000313" key="2">
    <source>
        <dbReference type="Proteomes" id="UP001175227"/>
    </source>
</evidence>
<keyword evidence="2" id="KW-1185">Reference proteome</keyword>
<dbReference type="EMBL" id="JAUEPR010000083">
    <property type="protein sequence ID" value="KAK0466571.1"/>
    <property type="molecule type" value="Genomic_DNA"/>
</dbReference>
<gene>
    <name evidence="1" type="ORF">IW261DRAFT_1426841</name>
</gene>
<protein>
    <submittedName>
        <fullName evidence="1">Uncharacterized protein</fullName>
    </submittedName>
</protein>
<evidence type="ECO:0000313" key="1">
    <source>
        <dbReference type="EMBL" id="KAK0466571.1"/>
    </source>
</evidence>